<evidence type="ECO:0000313" key="2">
    <source>
        <dbReference type="Proteomes" id="UP000184600"/>
    </source>
</evidence>
<dbReference type="EMBL" id="FRFG01000025">
    <property type="protein sequence ID" value="SHO56457.1"/>
    <property type="molecule type" value="Genomic_DNA"/>
</dbReference>
<proteinExistence type="predicted"/>
<protein>
    <recommendedName>
        <fullName evidence="3">DUF3634 domain-containing protein</fullName>
    </recommendedName>
</protein>
<evidence type="ECO:0008006" key="3">
    <source>
        <dbReference type="Google" id="ProtNLM"/>
    </source>
</evidence>
<dbReference type="RefSeq" id="WP_073582441.1">
    <property type="nucleotide sequence ID" value="NZ_AP024897.1"/>
</dbReference>
<sequence length="103" mass="11862">MIYVIISAALVIFWLLVVDRPVLYIQFKDHELVKVKGHLPPALKHNLSEICANTDFSGNMKAYQRSERIKLVFSSSVPKSVQQRIRNVFPFNSFNDKTAKKRA</sequence>
<gene>
    <name evidence="1" type="ORF">VQ7734_02226</name>
</gene>
<name>A0A1M7YUU1_9VIBR</name>
<evidence type="ECO:0000313" key="1">
    <source>
        <dbReference type="EMBL" id="SHO56457.1"/>
    </source>
</evidence>
<reference evidence="2" key="1">
    <citation type="submission" date="2016-12" db="EMBL/GenBank/DDBJ databases">
        <authorList>
            <person name="Rodrigo-Torres L."/>
            <person name="Arahal R.D."/>
            <person name="Lucena T."/>
        </authorList>
    </citation>
    <scope>NUCLEOTIDE SEQUENCE [LARGE SCALE GENOMIC DNA]</scope>
</reference>
<accession>A0A1M7YUU1</accession>
<dbReference type="Proteomes" id="UP000184600">
    <property type="component" value="Unassembled WGS sequence"/>
</dbReference>
<dbReference type="OrthoDB" id="6264785at2"/>
<dbReference type="InterPro" id="IPR022090">
    <property type="entry name" value="DUF3634"/>
</dbReference>
<organism evidence="1 2">
    <name type="scientific">Vibrio quintilis</name>
    <dbReference type="NCBI Taxonomy" id="1117707"/>
    <lineage>
        <taxon>Bacteria</taxon>
        <taxon>Pseudomonadati</taxon>
        <taxon>Pseudomonadota</taxon>
        <taxon>Gammaproteobacteria</taxon>
        <taxon>Vibrionales</taxon>
        <taxon>Vibrionaceae</taxon>
        <taxon>Vibrio</taxon>
    </lineage>
</organism>
<keyword evidence="2" id="KW-1185">Reference proteome</keyword>
<dbReference type="STRING" id="1117707.VQ7734_02226"/>
<dbReference type="Pfam" id="PF12321">
    <property type="entry name" value="DUF3634"/>
    <property type="match status" value="1"/>
</dbReference>
<dbReference type="AlphaFoldDB" id="A0A1M7YUU1"/>